<feature type="transmembrane region" description="Helical" evidence="1">
    <location>
        <begin position="26"/>
        <end position="46"/>
    </location>
</feature>
<dbReference type="Proteomes" id="UP000005953">
    <property type="component" value="Unassembled WGS sequence"/>
</dbReference>
<dbReference type="HOGENOM" id="CLU_773727_0_0_6"/>
<name>A4BAB3_9GAMM</name>
<keyword evidence="1" id="KW-1133">Transmembrane helix</keyword>
<gene>
    <name evidence="2" type="ORF">MED297_10176</name>
</gene>
<accession>A4BAB3</accession>
<keyword evidence="1" id="KW-0812">Transmembrane</keyword>
<organism evidence="2 3">
    <name type="scientific">Reinekea blandensis MED297</name>
    <dbReference type="NCBI Taxonomy" id="314283"/>
    <lineage>
        <taxon>Bacteria</taxon>
        <taxon>Pseudomonadati</taxon>
        <taxon>Pseudomonadota</taxon>
        <taxon>Gammaproteobacteria</taxon>
        <taxon>Oceanospirillales</taxon>
        <taxon>Saccharospirillaceae</taxon>
        <taxon>Reinekea</taxon>
    </lineage>
</organism>
<sequence length="346" mass="39220">MTESVSAPEPEISGSVTAPRTAWFDFLLLLLTLGLYTPFLLVSQIRDLKKLYQSQRKPWLWFFVPLFLPAQLFALPSLHRELTGYEQRMGLTLQNWIAVLWIIAVVLLTLLSSVINRSETVAEFWLFPILALLAGLYSLLAWRIHRIKRVDTRLHEQPRQPATHWWEWVVAIMGFLLTIVLAALMVFESMMEDVLARHVDVPAFTVEGTGLTWPIQRVPWLEIETPEDPDDLVTLRGVNRGFIVNVYQYSNQSVNEVLASRHIQAMNIDDGMVCSEHQTFEPGSLNVKAVQECITSIDFGTDAQFSAVLERDGTVYELYALVATPESEDGGIMTSIRAAIEGFSLQ</sequence>
<feature type="transmembrane region" description="Helical" evidence="1">
    <location>
        <begin position="124"/>
        <end position="145"/>
    </location>
</feature>
<keyword evidence="3" id="KW-1185">Reference proteome</keyword>
<reference evidence="2 3" key="1">
    <citation type="submission" date="2006-02" db="EMBL/GenBank/DDBJ databases">
        <authorList>
            <person name="Pinhassi J."/>
            <person name="Pedros-Alio C."/>
            <person name="Ferriera S."/>
            <person name="Johnson J."/>
            <person name="Kravitz S."/>
            <person name="Halpern A."/>
            <person name="Remington K."/>
            <person name="Beeson K."/>
            <person name="Tran B."/>
            <person name="Rogers Y.-H."/>
            <person name="Friedman R."/>
            <person name="Venter J.C."/>
        </authorList>
    </citation>
    <scope>NUCLEOTIDE SEQUENCE [LARGE SCALE GENOMIC DNA]</scope>
    <source>
        <strain evidence="2 3">MED297</strain>
    </source>
</reference>
<feature type="transmembrane region" description="Helical" evidence="1">
    <location>
        <begin position="165"/>
        <end position="187"/>
    </location>
</feature>
<keyword evidence="1" id="KW-0472">Membrane</keyword>
<evidence type="ECO:0000256" key="1">
    <source>
        <dbReference type="SAM" id="Phobius"/>
    </source>
</evidence>
<evidence type="ECO:0000313" key="2">
    <source>
        <dbReference type="EMBL" id="EAR10869.1"/>
    </source>
</evidence>
<protein>
    <submittedName>
        <fullName evidence="2">Uncharacterized protein</fullName>
    </submittedName>
</protein>
<feature type="transmembrane region" description="Helical" evidence="1">
    <location>
        <begin position="96"/>
        <end position="115"/>
    </location>
</feature>
<dbReference type="RefSeq" id="WP_008041428.1">
    <property type="nucleotide sequence ID" value="NZ_CH724149.1"/>
</dbReference>
<evidence type="ECO:0000313" key="3">
    <source>
        <dbReference type="Proteomes" id="UP000005953"/>
    </source>
</evidence>
<comment type="caution">
    <text evidence="2">The sequence shown here is derived from an EMBL/GenBank/DDBJ whole genome shotgun (WGS) entry which is preliminary data.</text>
</comment>
<feature type="transmembrane region" description="Helical" evidence="1">
    <location>
        <begin position="58"/>
        <end position="76"/>
    </location>
</feature>
<dbReference type="EMBL" id="AAOE01000002">
    <property type="protein sequence ID" value="EAR10869.1"/>
    <property type="molecule type" value="Genomic_DNA"/>
</dbReference>
<dbReference type="STRING" id="314283.MED297_10176"/>
<dbReference type="AlphaFoldDB" id="A4BAB3"/>
<proteinExistence type="predicted"/>